<comment type="caution">
    <text evidence="1">The sequence shown here is derived from an EMBL/GenBank/DDBJ whole genome shotgun (WGS) entry which is preliminary data.</text>
</comment>
<dbReference type="Proteomes" id="UP001286313">
    <property type="component" value="Unassembled WGS sequence"/>
</dbReference>
<protein>
    <submittedName>
        <fullName evidence="1">Uncharacterized protein</fullName>
    </submittedName>
</protein>
<accession>A0AAE1K958</accession>
<proteinExistence type="predicted"/>
<evidence type="ECO:0000313" key="1">
    <source>
        <dbReference type="EMBL" id="KAK3867489.1"/>
    </source>
</evidence>
<organism evidence="1 2">
    <name type="scientific">Petrolisthes cinctipes</name>
    <name type="common">Flat porcelain crab</name>
    <dbReference type="NCBI Taxonomy" id="88211"/>
    <lineage>
        <taxon>Eukaryota</taxon>
        <taxon>Metazoa</taxon>
        <taxon>Ecdysozoa</taxon>
        <taxon>Arthropoda</taxon>
        <taxon>Crustacea</taxon>
        <taxon>Multicrustacea</taxon>
        <taxon>Malacostraca</taxon>
        <taxon>Eumalacostraca</taxon>
        <taxon>Eucarida</taxon>
        <taxon>Decapoda</taxon>
        <taxon>Pleocyemata</taxon>
        <taxon>Anomura</taxon>
        <taxon>Galatheoidea</taxon>
        <taxon>Porcellanidae</taxon>
        <taxon>Petrolisthes</taxon>
    </lineage>
</organism>
<sequence>MLTENVTTTTTTKTVEGSSCLPACHATQQDHTVFRVPLRPPVSRPRPCYPSHHPVCPYPKTCRAHS</sequence>
<dbReference type="AlphaFoldDB" id="A0AAE1K958"/>
<reference evidence="1" key="1">
    <citation type="submission" date="2023-10" db="EMBL/GenBank/DDBJ databases">
        <title>Genome assemblies of two species of porcelain crab, Petrolisthes cinctipes and Petrolisthes manimaculis (Anomura: Porcellanidae).</title>
        <authorList>
            <person name="Angst P."/>
        </authorList>
    </citation>
    <scope>NUCLEOTIDE SEQUENCE</scope>
    <source>
        <strain evidence="1">PB745_01</strain>
        <tissue evidence="1">Gill</tissue>
    </source>
</reference>
<name>A0AAE1K958_PETCI</name>
<gene>
    <name evidence="1" type="ORF">Pcinc_027059</name>
</gene>
<dbReference type="EMBL" id="JAWQEG010003190">
    <property type="protein sequence ID" value="KAK3867489.1"/>
    <property type="molecule type" value="Genomic_DNA"/>
</dbReference>
<evidence type="ECO:0000313" key="2">
    <source>
        <dbReference type="Proteomes" id="UP001286313"/>
    </source>
</evidence>
<keyword evidence="2" id="KW-1185">Reference proteome</keyword>